<accession>A0A250XTZ6</accession>
<evidence type="ECO:0000313" key="1">
    <source>
        <dbReference type="EMBL" id="GAX86537.1"/>
    </source>
</evidence>
<organism evidence="1 2">
    <name type="scientific">Chlamydomonas eustigma</name>
    <dbReference type="NCBI Taxonomy" id="1157962"/>
    <lineage>
        <taxon>Eukaryota</taxon>
        <taxon>Viridiplantae</taxon>
        <taxon>Chlorophyta</taxon>
        <taxon>core chlorophytes</taxon>
        <taxon>Chlorophyceae</taxon>
        <taxon>CS clade</taxon>
        <taxon>Chlamydomonadales</taxon>
        <taxon>Chlamydomonadaceae</taxon>
        <taxon>Chlamydomonas</taxon>
    </lineage>
</organism>
<sequence>MMSNARDARLSELHALKATDPQPTCCHFDWTVRCMNQRSGDDEWFCSAHKENGKLGISYSAFMSLPKLRPLVMKSDVDIPDDSEEAWLKQVPYDTHQGAVKELVGAYKSAFTLKRGGHIKSFNMRYKSKKAVKQVFHCRSGALNSEEMKIFKSRLKKGHSKLRTRKHDLSKFIAKEDEGGHSDFTIQRMRPNAWYICLPRELKPEKRKPVFENAAYKACFIDPGVRSFGTFYSPEGVCGKYGEDFTNLHLQSISDKIDRLKSLASKSRFKTARNMRRRCQKLRNKLTNKVTDLHWKTCTFLTTAFQKIFIPKFGVTGMVGHHRVIGRLARCWSCRIVDFLKELNWSGALRGVPKDGDVKSNSDTLTGLKSYSLRAQPRAGHICGLSFFAPSPELSERTHQYLGKNVFGCGMTSSSVSLPPNLRLLNDIHLLLPLNNLQTINCGEHWVLYTTADMPVDEFHAYCTDLLMKASIPCNMVGGAEPFNASTFLEELGVDMDLMPGDRHSYISVMALDELVANTDNDNVRLFASLFSLHVRATNMNFDDILKCGPIANMVSTALDVWTARDPFIVGPAQEAQHLLAGVLGFQPKGI</sequence>
<dbReference type="InterPro" id="IPR051491">
    <property type="entry name" value="Recombinase/Transposase-rel"/>
</dbReference>
<feature type="non-terminal residue" evidence="1">
    <location>
        <position position="591"/>
    </location>
</feature>
<name>A0A250XTZ6_9CHLO</name>
<dbReference type="EMBL" id="BEGY01000351">
    <property type="protein sequence ID" value="GAX86537.1"/>
    <property type="molecule type" value="Genomic_DNA"/>
</dbReference>
<dbReference type="OrthoDB" id="554713at2759"/>
<reference evidence="1 2" key="1">
    <citation type="submission" date="2017-08" db="EMBL/GenBank/DDBJ databases">
        <title>Acidophilic green algal genome provides insights into adaptation to an acidic environment.</title>
        <authorList>
            <person name="Hirooka S."/>
            <person name="Hirose Y."/>
            <person name="Kanesaki Y."/>
            <person name="Higuchi S."/>
            <person name="Fujiwara T."/>
            <person name="Onuma R."/>
            <person name="Era A."/>
            <person name="Ohbayashi R."/>
            <person name="Uzuka A."/>
            <person name="Nozaki H."/>
            <person name="Yoshikawa H."/>
            <person name="Miyagishima S.Y."/>
        </authorList>
    </citation>
    <scope>NUCLEOTIDE SEQUENCE [LARGE SCALE GENOMIC DNA]</scope>
    <source>
        <strain evidence="1 2">NIES-2499</strain>
    </source>
</reference>
<dbReference type="PANTHER" id="PTHR36172">
    <property type="match status" value="1"/>
</dbReference>
<dbReference type="AlphaFoldDB" id="A0A250XTZ6"/>
<gene>
    <name evidence="1" type="ORF">CEUSTIGMA_g13944.t1</name>
</gene>
<comment type="caution">
    <text evidence="1">The sequence shown here is derived from an EMBL/GenBank/DDBJ whole genome shotgun (WGS) entry which is preliminary data.</text>
</comment>
<keyword evidence="2" id="KW-1185">Reference proteome</keyword>
<protein>
    <submittedName>
        <fullName evidence="1">Uncharacterized protein</fullName>
    </submittedName>
</protein>
<evidence type="ECO:0000313" key="2">
    <source>
        <dbReference type="Proteomes" id="UP000232323"/>
    </source>
</evidence>
<proteinExistence type="predicted"/>
<dbReference type="Proteomes" id="UP000232323">
    <property type="component" value="Unassembled WGS sequence"/>
</dbReference>
<dbReference type="PANTHER" id="PTHR36172:SF1">
    <property type="entry name" value="RESOLVASE-RELATED"/>
    <property type="match status" value="1"/>
</dbReference>